<dbReference type="Proteomes" id="UP000293036">
    <property type="component" value="Unassembled WGS sequence"/>
</dbReference>
<dbReference type="PRINTS" id="PR00714">
    <property type="entry name" value="MAN6PISMRASE"/>
</dbReference>
<feature type="binding site" evidence="10">
    <location>
        <position position="288"/>
    </location>
    <ligand>
        <name>Zn(2+)</name>
        <dbReference type="ChEBI" id="CHEBI:29105"/>
    </ligand>
</feature>
<dbReference type="InterPro" id="IPR014710">
    <property type="entry name" value="RmlC-like_jellyroll"/>
</dbReference>
<dbReference type="InterPro" id="IPR001250">
    <property type="entry name" value="Man6P_Isoase-1"/>
</dbReference>
<proteinExistence type="inferred from homology"/>
<dbReference type="Gene3D" id="1.10.441.10">
    <property type="entry name" value="Phosphomannose Isomerase, domain 2"/>
    <property type="match status" value="1"/>
</dbReference>
<dbReference type="AlphaFoldDB" id="A0A4Q9V2G9"/>
<evidence type="ECO:0000256" key="5">
    <source>
        <dbReference type="ARBA" id="ARBA00022833"/>
    </source>
</evidence>
<sequence>MERLQGRIRDYSWGSTRVIPEFFGYEPAGKPIAELWWGAHVGAPALITRDTGAPGVVVDEMRVREGTAPLQAAQKHTSELFLNEYIASDPQEYLGDDVVRQLGERLPFLLKLIAPAQPLSLQVHPSRVQAIAGFDRENAAGIERFAPNRSYRDRRHKPELVYALTDFEALVGFRAPRRIMGVLSGLGTPVTRHLFKLISDNPNSVGVRQAFSYLLGEETRPSPADVADVVAACARRRPEESPSARADAIVARLARSYPEDPGVVASLLLNPVNLHPGEALFIPVGTVHAYLSGFGVEVMANSDNVLRAGLTSKHIDTSELLNVMDTVAAPPIRIAPERVNAVQSTFYAPVDDFELSVIETRTEQGMNQLHGVGPRIMLCLDGEVTLWTPSGSCDLCAGQAVFIGADDGRVSVRGDGRLIMADVP</sequence>
<evidence type="ECO:0000256" key="8">
    <source>
        <dbReference type="ARBA" id="ARBA00030762"/>
    </source>
</evidence>
<dbReference type="InterPro" id="IPR049071">
    <property type="entry name" value="MPI_cupin_dom"/>
</dbReference>
<evidence type="ECO:0000256" key="4">
    <source>
        <dbReference type="ARBA" id="ARBA00022723"/>
    </source>
</evidence>
<dbReference type="InterPro" id="IPR011051">
    <property type="entry name" value="RmlC_Cupin_sf"/>
</dbReference>
<feature type="domain" description="Mannose-6-phosphate isomerase cupin" evidence="12">
    <location>
        <begin position="345"/>
        <end position="420"/>
    </location>
</feature>
<dbReference type="GO" id="GO:0009298">
    <property type="term" value="P:GDP-mannose biosynthetic process"/>
    <property type="evidence" value="ECO:0007669"/>
    <property type="project" value="InterPro"/>
</dbReference>
<dbReference type="EMBL" id="SJDT01000001">
    <property type="protein sequence ID" value="TBW23810.1"/>
    <property type="molecule type" value="Genomic_DNA"/>
</dbReference>
<evidence type="ECO:0000256" key="6">
    <source>
        <dbReference type="ARBA" id="ARBA00023235"/>
    </source>
</evidence>
<dbReference type="GO" id="GO:0005829">
    <property type="term" value="C:cytosol"/>
    <property type="evidence" value="ECO:0007669"/>
    <property type="project" value="TreeGrafter"/>
</dbReference>
<protein>
    <recommendedName>
        <fullName evidence="3">mannose-6-phosphate isomerase</fullName>
        <ecNumber evidence="3">5.3.1.8</ecNumber>
    </recommendedName>
    <alternativeName>
        <fullName evidence="7">Phosphohexomutase</fullName>
    </alternativeName>
    <alternativeName>
        <fullName evidence="8">Phosphomannose isomerase</fullName>
    </alternativeName>
</protein>
<comment type="caution">
    <text evidence="13">The sequence shown here is derived from an EMBL/GenBank/DDBJ whole genome shotgun (WGS) entry which is preliminary data.</text>
</comment>
<gene>
    <name evidence="13" type="primary">manA</name>
    <name evidence="13" type="ORF">EZJ44_01355</name>
</gene>
<keyword evidence="6 13" id="KW-0413">Isomerase</keyword>
<accession>A0A4Q9V2G9</accession>
<dbReference type="EC" id="5.3.1.8" evidence="3"/>
<feature type="binding site" evidence="10">
    <location>
        <position position="122"/>
    </location>
    <ligand>
        <name>Zn(2+)</name>
        <dbReference type="ChEBI" id="CHEBI:29105"/>
    </ligand>
</feature>
<dbReference type="InterPro" id="IPR046457">
    <property type="entry name" value="PMI_typeI_cat"/>
</dbReference>
<comment type="cofactor">
    <cofactor evidence="10">
        <name>Zn(2+)</name>
        <dbReference type="ChEBI" id="CHEBI:29105"/>
    </cofactor>
    <text evidence="10">Binds 1 zinc ion per subunit.</text>
</comment>
<keyword evidence="4 10" id="KW-0479">Metal-binding</keyword>
<evidence type="ECO:0000256" key="7">
    <source>
        <dbReference type="ARBA" id="ARBA00029741"/>
    </source>
</evidence>
<feature type="domain" description="Phosphomannose isomerase type I catalytic" evidence="11">
    <location>
        <begin position="67"/>
        <end position="174"/>
    </location>
</feature>
<dbReference type="CDD" id="cd07011">
    <property type="entry name" value="cupin_PMI_type_I_N"/>
    <property type="match status" value="1"/>
</dbReference>
<evidence type="ECO:0000259" key="11">
    <source>
        <dbReference type="Pfam" id="PF20511"/>
    </source>
</evidence>
<dbReference type="Gene3D" id="2.60.120.10">
    <property type="entry name" value="Jelly Rolls"/>
    <property type="match status" value="2"/>
</dbReference>
<feature type="binding site" evidence="10">
    <location>
        <position position="124"/>
    </location>
    <ligand>
        <name>Zn(2+)</name>
        <dbReference type="ChEBI" id="CHEBI:29105"/>
    </ligand>
</feature>
<evidence type="ECO:0000256" key="1">
    <source>
        <dbReference type="ARBA" id="ARBA00000757"/>
    </source>
</evidence>
<evidence type="ECO:0000256" key="10">
    <source>
        <dbReference type="PIRSR" id="PIRSR001480-2"/>
    </source>
</evidence>
<dbReference type="Pfam" id="PF21621">
    <property type="entry name" value="MPI_cupin_dom"/>
    <property type="match status" value="1"/>
</dbReference>
<evidence type="ECO:0000259" key="12">
    <source>
        <dbReference type="Pfam" id="PF21621"/>
    </source>
</evidence>
<feature type="binding site" evidence="10">
    <location>
        <position position="159"/>
    </location>
    <ligand>
        <name>Zn(2+)</name>
        <dbReference type="ChEBI" id="CHEBI:29105"/>
    </ligand>
</feature>
<evidence type="ECO:0000313" key="13">
    <source>
        <dbReference type="EMBL" id="TBW23810.1"/>
    </source>
</evidence>
<dbReference type="GO" id="GO:0005975">
    <property type="term" value="P:carbohydrate metabolic process"/>
    <property type="evidence" value="ECO:0007669"/>
    <property type="project" value="InterPro"/>
</dbReference>
<dbReference type="PIRSF" id="PIRSF001480">
    <property type="entry name" value="Mannose-6-phosphate_isomerase"/>
    <property type="match status" value="1"/>
</dbReference>
<dbReference type="RefSeq" id="WP_131279364.1">
    <property type="nucleotide sequence ID" value="NZ_JBHSLR010000009.1"/>
</dbReference>
<dbReference type="PANTHER" id="PTHR10309">
    <property type="entry name" value="MANNOSE-6-PHOSPHATE ISOMERASE"/>
    <property type="match status" value="1"/>
</dbReference>
<organism evidence="13 14">
    <name type="scientific">Arcanobacterium bovis</name>
    <dbReference type="NCBI Taxonomy" id="2529275"/>
    <lineage>
        <taxon>Bacteria</taxon>
        <taxon>Bacillati</taxon>
        <taxon>Actinomycetota</taxon>
        <taxon>Actinomycetes</taxon>
        <taxon>Actinomycetales</taxon>
        <taxon>Actinomycetaceae</taxon>
        <taxon>Arcanobacterium</taxon>
    </lineage>
</organism>
<dbReference type="Pfam" id="PF20511">
    <property type="entry name" value="PMI_typeI_cat"/>
    <property type="match status" value="1"/>
</dbReference>
<dbReference type="GO" id="GO:0008270">
    <property type="term" value="F:zinc ion binding"/>
    <property type="evidence" value="ECO:0007669"/>
    <property type="project" value="InterPro"/>
</dbReference>
<dbReference type="SUPFAM" id="SSF51182">
    <property type="entry name" value="RmlC-like cupins"/>
    <property type="match status" value="1"/>
</dbReference>
<keyword evidence="14" id="KW-1185">Reference proteome</keyword>
<feature type="active site" evidence="9">
    <location>
        <position position="307"/>
    </location>
</feature>
<reference evidence="13 14" key="1">
    <citation type="submission" date="2019-02" db="EMBL/GenBank/DDBJ databases">
        <title>Arcanobacterium bovis sp. nov., isolated from the milk of a cow with mastitis.</title>
        <authorList>
            <person name="Sammra O."/>
            <person name="Foster G."/>
            <person name="Hassan A."/>
            <person name="Alssahen M."/>
            <person name="Laemmler C."/>
            <person name="Borowiak M."/>
            <person name="Malorny B."/>
            <person name="Abdulmawjood A."/>
        </authorList>
    </citation>
    <scope>NUCLEOTIDE SEQUENCE [LARGE SCALE GENOMIC DNA]</scope>
    <source>
        <strain evidence="13 14">C605018/01/1</strain>
    </source>
</reference>
<evidence type="ECO:0000256" key="3">
    <source>
        <dbReference type="ARBA" id="ARBA00011956"/>
    </source>
</evidence>
<name>A0A4Q9V2G9_9ACTO</name>
<dbReference type="PANTHER" id="PTHR10309:SF0">
    <property type="entry name" value="MANNOSE-6-PHOSPHATE ISOMERASE"/>
    <property type="match status" value="1"/>
</dbReference>
<evidence type="ECO:0000256" key="2">
    <source>
        <dbReference type="ARBA" id="ARBA00010772"/>
    </source>
</evidence>
<comment type="catalytic activity">
    <reaction evidence="1">
        <text>D-mannose 6-phosphate = D-fructose 6-phosphate</text>
        <dbReference type="Rhea" id="RHEA:12356"/>
        <dbReference type="ChEBI" id="CHEBI:58735"/>
        <dbReference type="ChEBI" id="CHEBI:61527"/>
        <dbReference type="EC" id="5.3.1.8"/>
    </reaction>
</comment>
<dbReference type="InterPro" id="IPR016305">
    <property type="entry name" value="Mannose-6-P_Isomerase"/>
</dbReference>
<dbReference type="OrthoDB" id="9792649at2"/>
<comment type="similarity">
    <text evidence="2">Belongs to the mannose-6-phosphate isomerase type 1 family.</text>
</comment>
<evidence type="ECO:0000256" key="9">
    <source>
        <dbReference type="PIRSR" id="PIRSR001480-1"/>
    </source>
</evidence>
<evidence type="ECO:0000313" key="14">
    <source>
        <dbReference type="Proteomes" id="UP000293036"/>
    </source>
</evidence>
<dbReference type="NCBIfam" id="TIGR00218">
    <property type="entry name" value="manA"/>
    <property type="match status" value="1"/>
</dbReference>
<dbReference type="GO" id="GO:0004476">
    <property type="term" value="F:mannose-6-phosphate isomerase activity"/>
    <property type="evidence" value="ECO:0007669"/>
    <property type="project" value="UniProtKB-EC"/>
</dbReference>
<keyword evidence="5 10" id="KW-0862">Zinc</keyword>